<dbReference type="OrthoDB" id="616263at2759"/>
<dbReference type="Proteomes" id="UP000499080">
    <property type="component" value="Unassembled WGS sequence"/>
</dbReference>
<dbReference type="AlphaFoldDB" id="A0A4Y2SHS6"/>
<name>A0A4Y2SHS6_ARAVE</name>
<evidence type="ECO:0008006" key="3">
    <source>
        <dbReference type="Google" id="ProtNLM"/>
    </source>
</evidence>
<protein>
    <recommendedName>
        <fullName evidence="3">Tc1-like transposase DDE domain-containing protein</fullName>
    </recommendedName>
</protein>
<proteinExistence type="predicted"/>
<sequence>MPSVIKPLYRTLNEASSRNGQACCPMALFSCMIMPTHGQCGGDDIAATSWWETLEHPPYSPDLSPCDFHVSGPLKQAIRGHRFTTVDEVCDWVQA</sequence>
<keyword evidence="2" id="KW-1185">Reference proteome</keyword>
<dbReference type="EMBL" id="BGPR01021761">
    <property type="protein sequence ID" value="GBN87323.1"/>
    <property type="molecule type" value="Genomic_DNA"/>
</dbReference>
<dbReference type="GO" id="GO:0003676">
    <property type="term" value="F:nucleic acid binding"/>
    <property type="evidence" value="ECO:0007669"/>
    <property type="project" value="InterPro"/>
</dbReference>
<organism evidence="1 2">
    <name type="scientific">Araneus ventricosus</name>
    <name type="common">Orbweaver spider</name>
    <name type="synonym">Epeira ventricosa</name>
    <dbReference type="NCBI Taxonomy" id="182803"/>
    <lineage>
        <taxon>Eukaryota</taxon>
        <taxon>Metazoa</taxon>
        <taxon>Ecdysozoa</taxon>
        <taxon>Arthropoda</taxon>
        <taxon>Chelicerata</taxon>
        <taxon>Arachnida</taxon>
        <taxon>Araneae</taxon>
        <taxon>Araneomorphae</taxon>
        <taxon>Entelegynae</taxon>
        <taxon>Araneoidea</taxon>
        <taxon>Araneidae</taxon>
        <taxon>Araneus</taxon>
    </lineage>
</organism>
<evidence type="ECO:0000313" key="2">
    <source>
        <dbReference type="Proteomes" id="UP000499080"/>
    </source>
</evidence>
<gene>
    <name evidence="1" type="ORF">AVEN_46108_1</name>
</gene>
<reference evidence="1 2" key="1">
    <citation type="journal article" date="2019" name="Sci. Rep.">
        <title>Orb-weaving spider Araneus ventricosus genome elucidates the spidroin gene catalogue.</title>
        <authorList>
            <person name="Kono N."/>
            <person name="Nakamura H."/>
            <person name="Ohtoshi R."/>
            <person name="Moran D.A.P."/>
            <person name="Shinohara A."/>
            <person name="Yoshida Y."/>
            <person name="Fujiwara M."/>
            <person name="Mori M."/>
            <person name="Tomita M."/>
            <person name="Arakawa K."/>
        </authorList>
    </citation>
    <scope>NUCLEOTIDE SEQUENCE [LARGE SCALE GENOMIC DNA]</scope>
</reference>
<accession>A0A4Y2SHS6</accession>
<dbReference type="PROSITE" id="PS51257">
    <property type="entry name" value="PROKAR_LIPOPROTEIN"/>
    <property type="match status" value="1"/>
</dbReference>
<dbReference type="InterPro" id="IPR036397">
    <property type="entry name" value="RNaseH_sf"/>
</dbReference>
<evidence type="ECO:0000313" key="1">
    <source>
        <dbReference type="EMBL" id="GBN87323.1"/>
    </source>
</evidence>
<dbReference type="Gene3D" id="3.30.420.10">
    <property type="entry name" value="Ribonuclease H-like superfamily/Ribonuclease H"/>
    <property type="match status" value="1"/>
</dbReference>
<comment type="caution">
    <text evidence="1">The sequence shown here is derived from an EMBL/GenBank/DDBJ whole genome shotgun (WGS) entry which is preliminary data.</text>
</comment>